<dbReference type="GO" id="GO:0015774">
    <property type="term" value="P:polysaccharide transport"/>
    <property type="evidence" value="ECO:0007669"/>
    <property type="project" value="InterPro"/>
</dbReference>
<dbReference type="InterPro" id="IPR007833">
    <property type="entry name" value="Capsule_polysaccharide_synth"/>
</dbReference>
<dbReference type="SUPFAM" id="SSF53756">
    <property type="entry name" value="UDP-Glycosyltransferase/glycogen phosphorylase"/>
    <property type="match status" value="1"/>
</dbReference>
<organism evidence="1 2">
    <name type="scientific">Clostridium homopropionicum DSM 5847</name>
    <dbReference type="NCBI Taxonomy" id="1121318"/>
    <lineage>
        <taxon>Bacteria</taxon>
        <taxon>Bacillati</taxon>
        <taxon>Bacillota</taxon>
        <taxon>Clostridia</taxon>
        <taxon>Eubacteriales</taxon>
        <taxon>Clostridiaceae</taxon>
        <taxon>Clostridium</taxon>
    </lineage>
</organism>
<sequence>MLKIIYTKNEKKILFGDKSEELYKSINNISIDNIAFQFLNKLECETIQGINLENFYIYDNIPLYYFERPTIYLKLKYILTSFMIIKNIIENTNEEVEVISDDEIFIELSEKVFKLNYSRTNAEKENNGNTINKFKLFKRVINGMGSYIKFKLKSINSKDNIIVLSSVININLIKLMGKKQLVDTQIGPLVDSLDKEHNIINFQFMSSYNYLNKSLAFKRSFVPFEFFIIYKKLFGEKIVNPSLITNKLELLGELNFDFQDHNLKDIFMKHVFSNLENRYYMSLTEILCAEKFIKKNRITKLFVTDEGDRPRCFITAGNRMGIKTYALQHGIINEVSPAYMINSKYTGIVPKLTFLWGDKYKDMLLAGSNVYNDSITKVVGQLRTDLILGYNKNDEKDTDKIKILYATQYFKDLLIPATDMLFKALNLINREYEIIIKLHPADEFYNIYIEKIQEYGIKNVKILKDGDLYELLSWSDVVISVHSTVVVEGAILNKPSICIRLPKYDDLGGFIKDGISLGAKEEKEIVTYLDNLEIYSKNNEFIKYLENNFYKIDGKVNERIMNEVD</sequence>
<reference evidence="2" key="1">
    <citation type="submission" date="2015-08" db="EMBL/GenBank/DDBJ databases">
        <title>Genome sequence of the strict anaerobe Clostridium homopropionicum LuHBu1 (DSM 5847T).</title>
        <authorList>
            <person name="Poehlein A."/>
            <person name="Beck M."/>
            <person name="Schiel-Bengelsdorf B."/>
            <person name="Bengelsdorf F.R."/>
            <person name="Daniel R."/>
            <person name="Duerre P."/>
        </authorList>
    </citation>
    <scope>NUCLEOTIDE SEQUENCE [LARGE SCALE GENOMIC DNA]</scope>
    <source>
        <strain evidence="2">DSM 5847</strain>
    </source>
</reference>
<dbReference type="STRING" id="36844.SAMN04488501_10412"/>
<name>A0A0L6ZDS9_9CLOT</name>
<evidence type="ECO:0000313" key="1">
    <source>
        <dbReference type="EMBL" id="KOA21120.1"/>
    </source>
</evidence>
<dbReference type="Proteomes" id="UP000037043">
    <property type="component" value="Unassembled WGS sequence"/>
</dbReference>
<dbReference type="InterPro" id="IPR043148">
    <property type="entry name" value="TagF_C"/>
</dbReference>
<accession>A0A0L6ZDS9</accession>
<keyword evidence="2" id="KW-1185">Reference proteome</keyword>
<dbReference type="PATRIC" id="fig|1121318.3.peg.710"/>
<gene>
    <name evidence="1" type="ORF">CLHOM_07080</name>
</gene>
<dbReference type="Pfam" id="PF05159">
    <property type="entry name" value="Capsule_synth"/>
    <property type="match status" value="1"/>
</dbReference>
<dbReference type="Gene3D" id="3.40.50.12580">
    <property type="match status" value="1"/>
</dbReference>
<comment type="caution">
    <text evidence="1">The sequence shown here is derived from an EMBL/GenBank/DDBJ whole genome shotgun (WGS) entry which is preliminary data.</text>
</comment>
<protein>
    <submittedName>
        <fullName evidence="1">Capsule polysaccharide biosynthesis protein</fullName>
    </submittedName>
</protein>
<dbReference type="AlphaFoldDB" id="A0A0L6ZDS9"/>
<dbReference type="EMBL" id="LHUR01000011">
    <property type="protein sequence ID" value="KOA21120.1"/>
    <property type="molecule type" value="Genomic_DNA"/>
</dbReference>
<proteinExistence type="predicted"/>
<evidence type="ECO:0000313" key="2">
    <source>
        <dbReference type="Proteomes" id="UP000037043"/>
    </source>
</evidence>
<dbReference type="GO" id="GO:0000271">
    <property type="term" value="P:polysaccharide biosynthetic process"/>
    <property type="evidence" value="ECO:0007669"/>
    <property type="project" value="InterPro"/>
</dbReference>